<dbReference type="AlphaFoldDB" id="A0ABD0M5X0"/>
<gene>
    <name evidence="1" type="ORF">BaRGS_00001284</name>
</gene>
<accession>A0ABD0M5X0</accession>
<organism evidence="1 2">
    <name type="scientific">Batillaria attramentaria</name>
    <dbReference type="NCBI Taxonomy" id="370345"/>
    <lineage>
        <taxon>Eukaryota</taxon>
        <taxon>Metazoa</taxon>
        <taxon>Spiralia</taxon>
        <taxon>Lophotrochozoa</taxon>
        <taxon>Mollusca</taxon>
        <taxon>Gastropoda</taxon>
        <taxon>Caenogastropoda</taxon>
        <taxon>Sorbeoconcha</taxon>
        <taxon>Cerithioidea</taxon>
        <taxon>Batillariidae</taxon>
        <taxon>Batillaria</taxon>
    </lineage>
</organism>
<name>A0ABD0M5X0_9CAEN</name>
<dbReference type="Proteomes" id="UP001519460">
    <property type="component" value="Unassembled WGS sequence"/>
</dbReference>
<feature type="non-terminal residue" evidence="1">
    <location>
        <position position="70"/>
    </location>
</feature>
<evidence type="ECO:0000313" key="1">
    <source>
        <dbReference type="EMBL" id="KAK7507349.1"/>
    </source>
</evidence>
<keyword evidence="2" id="KW-1185">Reference proteome</keyword>
<evidence type="ECO:0000313" key="2">
    <source>
        <dbReference type="Proteomes" id="UP001519460"/>
    </source>
</evidence>
<sequence>MEELQSMKGESIHGSSFSFLDNNRIRKVHGRVKRRCLAGIADHDTGHPANTLQSKLLKISSNDCLTRVDL</sequence>
<comment type="caution">
    <text evidence="1">The sequence shown here is derived from an EMBL/GenBank/DDBJ whole genome shotgun (WGS) entry which is preliminary data.</text>
</comment>
<proteinExistence type="predicted"/>
<reference evidence="1 2" key="1">
    <citation type="journal article" date="2023" name="Sci. Data">
        <title>Genome assembly of the Korean intertidal mud-creeper Batillaria attramentaria.</title>
        <authorList>
            <person name="Patra A.K."/>
            <person name="Ho P.T."/>
            <person name="Jun S."/>
            <person name="Lee S.J."/>
            <person name="Kim Y."/>
            <person name="Won Y.J."/>
        </authorList>
    </citation>
    <scope>NUCLEOTIDE SEQUENCE [LARGE SCALE GENOMIC DNA]</scope>
    <source>
        <strain evidence="1">Wonlab-2016</strain>
    </source>
</reference>
<dbReference type="EMBL" id="JACVVK020000004">
    <property type="protein sequence ID" value="KAK7507349.1"/>
    <property type="molecule type" value="Genomic_DNA"/>
</dbReference>
<protein>
    <submittedName>
        <fullName evidence="1">Uncharacterized protein</fullName>
    </submittedName>
</protein>